<dbReference type="Proteomes" id="UP000438429">
    <property type="component" value="Unassembled WGS sequence"/>
</dbReference>
<comment type="caution">
    <text evidence="1">The sequence shown here is derived from an EMBL/GenBank/DDBJ whole genome shotgun (WGS) entry which is preliminary data.</text>
</comment>
<organism evidence="1 2">
    <name type="scientific">Scophthalmus maximus</name>
    <name type="common">Turbot</name>
    <name type="synonym">Psetta maxima</name>
    <dbReference type="NCBI Taxonomy" id="52904"/>
    <lineage>
        <taxon>Eukaryota</taxon>
        <taxon>Metazoa</taxon>
        <taxon>Chordata</taxon>
        <taxon>Craniata</taxon>
        <taxon>Vertebrata</taxon>
        <taxon>Euteleostomi</taxon>
        <taxon>Actinopterygii</taxon>
        <taxon>Neopterygii</taxon>
        <taxon>Teleostei</taxon>
        <taxon>Neoteleostei</taxon>
        <taxon>Acanthomorphata</taxon>
        <taxon>Carangaria</taxon>
        <taxon>Pleuronectiformes</taxon>
        <taxon>Pleuronectoidei</taxon>
        <taxon>Scophthalmidae</taxon>
        <taxon>Scophthalmus</taxon>
    </lineage>
</organism>
<name>A0A6A4S929_SCOMX</name>
<dbReference type="EMBL" id="VEVO01000018">
    <property type="protein sequence ID" value="KAF0027164.1"/>
    <property type="molecule type" value="Genomic_DNA"/>
</dbReference>
<proteinExistence type="predicted"/>
<dbReference type="AlphaFoldDB" id="A0A6A4S929"/>
<reference evidence="1 2" key="1">
    <citation type="submission" date="2019-06" db="EMBL/GenBank/DDBJ databases">
        <title>Draft genomes of female and male turbot (Scophthalmus maximus).</title>
        <authorList>
            <person name="Xu H."/>
            <person name="Xu X.-W."/>
            <person name="Shao C."/>
            <person name="Chen S."/>
        </authorList>
    </citation>
    <scope>NUCLEOTIDE SEQUENCE [LARGE SCALE GENOMIC DNA]</scope>
    <source>
        <strain evidence="1">Ysfricsl-2016a</strain>
        <tissue evidence="1">Blood</tissue>
    </source>
</reference>
<sequence length="69" mass="7627">MVGSSYWTDKAATDIAQVYERYPQLARSKTDSKLGVVLLMKLKQQPTVGPDCGLLFLLPVRSDLLSVLT</sequence>
<evidence type="ECO:0000313" key="1">
    <source>
        <dbReference type="EMBL" id="KAF0027164.1"/>
    </source>
</evidence>
<protein>
    <submittedName>
        <fullName evidence="1">Uncharacterized protein</fullName>
    </submittedName>
</protein>
<accession>A0A6A4S929</accession>
<gene>
    <name evidence="1" type="ORF">F2P81_019905</name>
</gene>
<evidence type="ECO:0000313" key="2">
    <source>
        <dbReference type="Proteomes" id="UP000438429"/>
    </source>
</evidence>